<dbReference type="EMBL" id="VSWD01000007">
    <property type="protein sequence ID" value="KAK3098888.1"/>
    <property type="molecule type" value="Genomic_DNA"/>
</dbReference>
<dbReference type="InterPro" id="IPR019819">
    <property type="entry name" value="Carboxylesterase_B_CS"/>
</dbReference>
<sequence>MLSYDTDDHMNTSLYDKRDDFNFSITNFPFLSSNIPSSPAYGVFISQLIRYARASTKYTDFVLRARRLSDKLLSQGYVCDRLTSSLRKFYGRYGELVIHYDVPLSRMVDDILNPNYGMPTNIGLPEWTSFDSASRRCMELNHNVTLIANYDSDRIKFWAEEIRKHEKIECPVTGLLAKTYQFRRIPYAKPPLSSLRFRKPVPYGSWKGKYNGTYFGPACMQIQDPYSTYLLPNKTISEDCLYLNIYTPSAPDILSKHAVMVWIHGGGYATGSGMIYDASYMSAIANVVVVTINYRLGIFGFFTLDDPVALGNYGIWDQKLALQWINQNIVYFGGDKQRVTIFGESAGGFSVGLHALIPSNRGLFQRAIAESGVGNSYLATTGGRGKEVSIKMGDHLGCHYGHGSSSEKNEFMDCMRNASPQAIVNFTAKAELAPDFAIHFGLVMAPVVDGELFPDTPQKLMSNTNSDAYKFFSSVDLIVGNVDAEGSLLLLFLPFFQKAYNFDLSKGIPYDVFCDKIVAPFTNDFYKGNVKVKEAICKEYGSQDQAEQARQTVHMYTDSLFIAPAVETLLSHAANTTNNSYQYIFTKKSPLPYGPKRPSWYTGSGHASELVFLFDLRDLPRINVKETYLG</sequence>
<dbReference type="Pfam" id="PF00135">
    <property type="entry name" value="COesterase"/>
    <property type="match status" value="1"/>
</dbReference>
<dbReference type="Proteomes" id="UP001186944">
    <property type="component" value="Unassembled WGS sequence"/>
</dbReference>
<dbReference type="InterPro" id="IPR002018">
    <property type="entry name" value="CarbesteraseB"/>
</dbReference>
<dbReference type="InterPro" id="IPR019826">
    <property type="entry name" value="Carboxylesterase_B_AS"/>
</dbReference>
<gene>
    <name evidence="5" type="ORF">FSP39_024009</name>
</gene>
<dbReference type="GO" id="GO:0016787">
    <property type="term" value="F:hydrolase activity"/>
    <property type="evidence" value="ECO:0007669"/>
    <property type="project" value="UniProtKB-KW"/>
</dbReference>
<evidence type="ECO:0000313" key="5">
    <source>
        <dbReference type="EMBL" id="KAK3098888.1"/>
    </source>
</evidence>
<proteinExistence type="inferred from homology"/>
<feature type="domain" description="Carboxylesterase type B" evidence="4">
    <location>
        <begin position="178"/>
        <end position="617"/>
    </location>
</feature>
<dbReference type="AlphaFoldDB" id="A0AA88Y695"/>
<evidence type="ECO:0000256" key="1">
    <source>
        <dbReference type="ARBA" id="ARBA00005964"/>
    </source>
</evidence>
<reference evidence="5" key="1">
    <citation type="submission" date="2019-08" db="EMBL/GenBank/DDBJ databases">
        <title>The improved chromosome-level genome for the pearl oyster Pinctada fucata martensii using PacBio sequencing and Hi-C.</title>
        <authorList>
            <person name="Zheng Z."/>
        </authorList>
    </citation>
    <scope>NUCLEOTIDE SEQUENCE</scope>
    <source>
        <strain evidence="5">ZZ-2019</strain>
        <tissue evidence="5">Adductor muscle</tissue>
    </source>
</reference>
<dbReference type="InterPro" id="IPR050309">
    <property type="entry name" value="Type-B_Carboxylest/Lipase"/>
</dbReference>
<dbReference type="InterPro" id="IPR029058">
    <property type="entry name" value="AB_hydrolase_fold"/>
</dbReference>
<organism evidence="5 6">
    <name type="scientific">Pinctada imbricata</name>
    <name type="common">Atlantic pearl-oyster</name>
    <name type="synonym">Pinctada martensii</name>
    <dbReference type="NCBI Taxonomy" id="66713"/>
    <lineage>
        <taxon>Eukaryota</taxon>
        <taxon>Metazoa</taxon>
        <taxon>Spiralia</taxon>
        <taxon>Lophotrochozoa</taxon>
        <taxon>Mollusca</taxon>
        <taxon>Bivalvia</taxon>
        <taxon>Autobranchia</taxon>
        <taxon>Pteriomorphia</taxon>
        <taxon>Pterioida</taxon>
        <taxon>Pterioidea</taxon>
        <taxon>Pteriidae</taxon>
        <taxon>Pinctada</taxon>
    </lineage>
</organism>
<dbReference type="PROSITE" id="PS00941">
    <property type="entry name" value="CARBOXYLESTERASE_B_2"/>
    <property type="match status" value="1"/>
</dbReference>
<keyword evidence="2 3" id="KW-0378">Hydrolase</keyword>
<name>A0AA88Y695_PINIB</name>
<protein>
    <recommendedName>
        <fullName evidence="3">Carboxylic ester hydrolase</fullName>
        <ecNumber evidence="3">3.1.1.-</ecNumber>
    </recommendedName>
</protein>
<evidence type="ECO:0000256" key="2">
    <source>
        <dbReference type="ARBA" id="ARBA00022801"/>
    </source>
</evidence>
<evidence type="ECO:0000313" key="6">
    <source>
        <dbReference type="Proteomes" id="UP001186944"/>
    </source>
</evidence>
<dbReference type="EC" id="3.1.1.-" evidence="3"/>
<comment type="similarity">
    <text evidence="1 3">Belongs to the type-B carboxylesterase/lipase family.</text>
</comment>
<dbReference type="PANTHER" id="PTHR11559">
    <property type="entry name" value="CARBOXYLESTERASE"/>
    <property type="match status" value="1"/>
</dbReference>
<keyword evidence="6" id="KW-1185">Reference proteome</keyword>
<accession>A0AA88Y695</accession>
<dbReference type="PROSITE" id="PS00122">
    <property type="entry name" value="CARBOXYLESTERASE_B_1"/>
    <property type="match status" value="1"/>
</dbReference>
<dbReference type="Gene3D" id="3.40.50.1820">
    <property type="entry name" value="alpha/beta hydrolase"/>
    <property type="match status" value="1"/>
</dbReference>
<evidence type="ECO:0000259" key="4">
    <source>
        <dbReference type="Pfam" id="PF00135"/>
    </source>
</evidence>
<dbReference type="SUPFAM" id="SSF53474">
    <property type="entry name" value="alpha/beta-Hydrolases"/>
    <property type="match status" value="1"/>
</dbReference>
<comment type="caution">
    <text evidence="5">The sequence shown here is derived from an EMBL/GenBank/DDBJ whole genome shotgun (WGS) entry which is preliminary data.</text>
</comment>
<evidence type="ECO:0000256" key="3">
    <source>
        <dbReference type="RuleBase" id="RU361235"/>
    </source>
</evidence>